<name>A0A1H5EJA1_9BRAD</name>
<evidence type="ECO:0000313" key="4">
    <source>
        <dbReference type="Proteomes" id="UP000198992"/>
    </source>
</evidence>
<organism evidence="3 4">
    <name type="scientific">Bradyrhizobium erythrophlei</name>
    <dbReference type="NCBI Taxonomy" id="1437360"/>
    <lineage>
        <taxon>Bacteria</taxon>
        <taxon>Pseudomonadati</taxon>
        <taxon>Pseudomonadota</taxon>
        <taxon>Alphaproteobacteria</taxon>
        <taxon>Hyphomicrobiales</taxon>
        <taxon>Nitrobacteraceae</taxon>
        <taxon>Bradyrhizobium</taxon>
    </lineage>
</organism>
<evidence type="ECO:0000256" key="2">
    <source>
        <dbReference type="SAM" id="SignalP"/>
    </source>
</evidence>
<gene>
    <name evidence="3" type="ORF">SAMN05444164_6262</name>
</gene>
<evidence type="ECO:0000256" key="1">
    <source>
        <dbReference type="SAM" id="MobiDB-lite"/>
    </source>
</evidence>
<dbReference type="Proteomes" id="UP000198992">
    <property type="component" value="Unassembled WGS sequence"/>
</dbReference>
<accession>A0A1H5EJA1</accession>
<proteinExistence type="predicted"/>
<feature type="compositionally biased region" description="Polar residues" evidence="1">
    <location>
        <begin position="37"/>
        <end position="55"/>
    </location>
</feature>
<keyword evidence="2" id="KW-0732">Signal</keyword>
<feature type="signal peptide" evidence="2">
    <location>
        <begin position="1"/>
        <end position="20"/>
    </location>
</feature>
<evidence type="ECO:0000313" key="3">
    <source>
        <dbReference type="EMBL" id="SED91253.1"/>
    </source>
</evidence>
<feature type="chain" id="PRO_5011777072" evidence="2">
    <location>
        <begin position="21"/>
        <end position="86"/>
    </location>
</feature>
<dbReference type="AlphaFoldDB" id="A0A1H5EJA1"/>
<reference evidence="3 4" key="1">
    <citation type="submission" date="2016-10" db="EMBL/GenBank/DDBJ databases">
        <authorList>
            <person name="de Groot N.N."/>
        </authorList>
    </citation>
    <scope>NUCLEOTIDE SEQUENCE [LARGE SCALE GENOMIC DNA]</scope>
    <source>
        <strain evidence="3 4">MT12</strain>
    </source>
</reference>
<dbReference type="EMBL" id="FNTH01000001">
    <property type="protein sequence ID" value="SED91253.1"/>
    <property type="molecule type" value="Genomic_DNA"/>
</dbReference>
<feature type="compositionally biased region" description="Low complexity" evidence="1">
    <location>
        <begin position="56"/>
        <end position="72"/>
    </location>
</feature>
<feature type="region of interest" description="Disordered" evidence="1">
    <location>
        <begin position="19"/>
        <end position="86"/>
    </location>
</feature>
<feature type="compositionally biased region" description="Low complexity" evidence="1">
    <location>
        <begin position="25"/>
        <end position="36"/>
    </location>
</feature>
<protein>
    <submittedName>
        <fullName evidence="3">Uncharacterized protein</fullName>
    </submittedName>
</protein>
<sequence>MRYGTAVLTLLLLSGEGAMAQGVSQTPTQTVTQQRQSGSAVSGGPNSAVRTNQGVSTGFSSPFASPFGSSNSTQSKGGYAGTGSSR</sequence>